<reference evidence="3" key="1">
    <citation type="submission" date="2017-07" db="EMBL/GenBank/DDBJ databases">
        <title>Leptospira spp. isolated from tropical soils.</title>
        <authorList>
            <person name="Thibeaux R."/>
            <person name="Iraola G."/>
            <person name="Ferres I."/>
            <person name="Bierque E."/>
            <person name="Girault D."/>
            <person name="Soupe-Gilbert M.-E."/>
            <person name="Picardeau M."/>
            <person name="Goarant C."/>
        </authorList>
    </citation>
    <scope>NUCLEOTIDE SEQUENCE [LARGE SCALE GENOMIC DNA]</scope>
    <source>
        <strain evidence="3">ATI7-C-A5</strain>
    </source>
</reference>
<dbReference type="Pfam" id="PF20398">
    <property type="entry name" value="DUF6691"/>
    <property type="match status" value="1"/>
</dbReference>
<evidence type="ECO:0000256" key="1">
    <source>
        <dbReference type="SAM" id="Phobius"/>
    </source>
</evidence>
<dbReference type="InterPro" id="IPR046513">
    <property type="entry name" value="DUF6691"/>
</dbReference>
<organism evidence="3">
    <name type="scientific">Leptospira ellisii</name>
    <dbReference type="NCBI Taxonomy" id="2023197"/>
    <lineage>
        <taxon>Bacteria</taxon>
        <taxon>Pseudomonadati</taxon>
        <taxon>Spirochaetota</taxon>
        <taxon>Spirochaetia</taxon>
        <taxon>Leptospirales</taxon>
        <taxon>Leptospiraceae</taxon>
        <taxon>Leptospira</taxon>
    </lineage>
</organism>
<feature type="transmembrane region" description="Helical" evidence="1">
    <location>
        <begin position="118"/>
        <end position="134"/>
    </location>
</feature>
<dbReference type="EMBL" id="NPEF01000358">
    <property type="protein sequence ID" value="PJZ91161.1"/>
    <property type="molecule type" value="Genomic_DNA"/>
</dbReference>
<accession>A0A2N0BNR9</accession>
<evidence type="ECO:0000313" key="4">
    <source>
        <dbReference type="Proteomes" id="UP000232122"/>
    </source>
</evidence>
<reference evidence="2" key="3">
    <citation type="submission" date="2023-10" db="EMBL/GenBank/DDBJ databases">
        <authorList>
            <person name="Picardeau M."/>
            <person name="Thibeaux R."/>
        </authorList>
    </citation>
    <scope>NUCLEOTIDE SEQUENCE</scope>
    <source>
        <strain evidence="2">ATI7-C-A5</strain>
    </source>
</reference>
<dbReference type="Proteomes" id="UP000232122">
    <property type="component" value="Unassembled WGS sequence"/>
</dbReference>
<feature type="transmembrane region" description="Helical" evidence="1">
    <location>
        <begin position="81"/>
        <end position="98"/>
    </location>
</feature>
<evidence type="ECO:0000313" key="3">
    <source>
        <dbReference type="EMBL" id="PJZ91161.1"/>
    </source>
</evidence>
<keyword evidence="1" id="KW-0812">Transmembrane</keyword>
<keyword evidence="1" id="KW-1133">Transmembrane helix</keyword>
<dbReference type="RefSeq" id="WP_100745973.1">
    <property type="nucleotide sequence ID" value="NZ_NPEF02000015.1"/>
</dbReference>
<evidence type="ECO:0000313" key="2">
    <source>
        <dbReference type="EMBL" id="MDV6236581.1"/>
    </source>
</evidence>
<name>A0A2N0BNR9_9LEPT</name>
<sequence length="146" mass="16037">MKYNLGALIVGSLFAVGLGISGILQPSNIIGFLDLFGKWNPTLLFTMAGAVGIHFVTYKLIRKRKTPMFSKEWFIPTRKEITPALVIGSLIFGIGWGLGGYCPTVSVTSLASFETRPLLVFGSIIFGMLLFRFVDKKTNLKSKLDS</sequence>
<accession>A0A2N0B3N8</accession>
<dbReference type="AlphaFoldDB" id="A0A2N0BNR9"/>
<protein>
    <submittedName>
        <fullName evidence="2">DUF6691 family protein</fullName>
    </submittedName>
</protein>
<dbReference type="EMBL" id="NPEF02000015">
    <property type="protein sequence ID" value="MDV6236581.1"/>
    <property type="molecule type" value="Genomic_DNA"/>
</dbReference>
<keyword evidence="4" id="KW-1185">Reference proteome</keyword>
<comment type="caution">
    <text evidence="3">The sequence shown here is derived from an EMBL/GenBank/DDBJ whole genome shotgun (WGS) entry which is preliminary data.</text>
</comment>
<feature type="transmembrane region" description="Helical" evidence="1">
    <location>
        <begin position="43"/>
        <end position="61"/>
    </location>
</feature>
<dbReference type="OrthoDB" id="9790409at2"/>
<keyword evidence="1" id="KW-0472">Membrane</keyword>
<proteinExistence type="predicted"/>
<reference evidence="2 4" key="2">
    <citation type="journal article" date="2018" name="Microb. Genom.">
        <title>Deciphering the unexplored Leptospira diversity from soils uncovers genomic evolution to virulence.</title>
        <authorList>
            <person name="Thibeaux R."/>
            <person name="Iraola G."/>
            <person name="Ferres I."/>
            <person name="Bierque E."/>
            <person name="Girault D."/>
            <person name="Soupe-Gilbert M.E."/>
            <person name="Picardeau M."/>
            <person name="Goarant C."/>
        </authorList>
    </citation>
    <scope>NUCLEOTIDE SEQUENCE [LARGE SCALE GENOMIC DNA]</scope>
    <source>
        <strain evidence="2 4">ATI7-C-A5</strain>
    </source>
</reference>
<gene>
    <name evidence="2" type="ORF">CH379_013185</name>
    <name evidence="3" type="ORF">CH379_20190</name>
</gene>